<gene>
    <name evidence="1" type="ORF">AKJ57_02185</name>
</gene>
<comment type="caution">
    <text evidence="1">The sequence shown here is derived from an EMBL/GenBank/DDBJ whole genome shotgun (WGS) entry which is preliminary data.</text>
</comment>
<dbReference type="EMBL" id="LHXJ01000018">
    <property type="protein sequence ID" value="KXA91171.1"/>
    <property type="molecule type" value="Genomic_DNA"/>
</dbReference>
<evidence type="ECO:0000313" key="1">
    <source>
        <dbReference type="EMBL" id="KXA91171.1"/>
    </source>
</evidence>
<dbReference type="Proteomes" id="UP000070163">
    <property type="component" value="Unassembled WGS sequence"/>
</dbReference>
<sequence>MAYTDFHEKFPKVAEEETRSIIVTSYPKLPSGRYVLGELYCDEPDCDCRRVFFNVFYEEIEKTVAVVAYGWEDRDFYADWYGEDVPWIIDNLKGPTLNDASPQSKLAPKVLELVKQVLKDEQYVERIKRHYY</sequence>
<proteinExistence type="predicted"/>
<reference evidence="1 2" key="1">
    <citation type="journal article" date="2016" name="Sci. Rep.">
        <title>Metabolic traits of an uncultured archaeal lineage -MSBL1- from brine pools of the Red Sea.</title>
        <authorList>
            <person name="Mwirichia R."/>
            <person name="Alam I."/>
            <person name="Rashid M."/>
            <person name="Vinu M."/>
            <person name="Ba-Alawi W."/>
            <person name="Anthony Kamau A."/>
            <person name="Kamanda Ngugi D."/>
            <person name="Goker M."/>
            <person name="Klenk H.P."/>
            <person name="Bajic V."/>
            <person name="Stingl U."/>
        </authorList>
    </citation>
    <scope>NUCLEOTIDE SEQUENCE [LARGE SCALE GENOMIC DNA]</scope>
    <source>
        <strain evidence="1">SCGC-AAA259A05</strain>
    </source>
</reference>
<name>A0A133UAE0_9EURY</name>
<keyword evidence="2" id="KW-1185">Reference proteome</keyword>
<protein>
    <submittedName>
        <fullName evidence="1">Uncharacterized protein</fullName>
    </submittedName>
</protein>
<evidence type="ECO:0000313" key="2">
    <source>
        <dbReference type="Proteomes" id="UP000070163"/>
    </source>
</evidence>
<accession>A0A133UAE0</accession>
<organism evidence="1 2">
    <name type="scientific">candidate division MSBL1 archaeon SCGC-AAA259A05</name>
    <dbReference type="NCBI Taxonomy" id="1698259"/>
    <lineage>
        <taxon>Archaea</taxon>
        <taxon>Methanobacteriati</taxon>
        <taxon>Methanobacteriota</taxon>
        <taxon>candidate division MSBL1</taxon>
    </lineage>
</organism>
<dbReference type="AlphaFoldDB" id="A0A133UAE0"/>